<gene>
    <name evidence="1" type="ORF">GCM10010334_42500</name>
</gene>
<reference evidence="1" key="1">
    <citation type="journal article" date="2014" name="Int. J. Syst. Evol. Microbiol.">
        <title>Complete genome sequence of Corynebacterium casei LMG S-19264T (=DSM 44701T), isolated from a smear-ripened cheese.</title>
        <authorList>
            <consortium name="US DOE Joint Genome Institute (JGI-PGF)"/>
            <person name="Walter F."/>
            <person name="Albersmeier A."/>
            <person name="Kalinowski J."/>
            <person name="Ruckert C."/>
        </authorList>
    </citation>
    <scope>NUCLEOTIDE SEQUENCE</scope>
    <source>
        <strain evidence="1">JCM 4637</strain>
    </source>
</reference>
<dbReference type="RefSeq" id="WP_189824871.1">
    <property type="nucleotide sequence ID" value="NZ_BMVC01000008.1"/>
</dbReference>
<sequence>MATAAIAGAVLTVNVGGDTPLRLDMSLQRHSYRHCGTGAAAVANSLLHASVTDATMIAEGIEVGDKVEELLKKAKGSWKALFGKTLTVTSKRTYLIDNSGLNPNGSPNHFFVTGGPDVWAGISAADYAAARDIRLLELAIAARRQRSDTYDYLNPKKLLEKEQETGGTTNPVVVAVRTARTSLRQASADDTTLIAASGSKDVVELVRTTL</sequence>
<evidence type="ECO:0000313" key="2">
    <source>
        <dbReference type="Proteomes" id="UP000638353"/>
    </source>
</evidence>
<name>A0A919CBJ9_9ACTN</name>
<comment type="caution">
    <text evidence="1">The sequence shown here is derived from an EMBL/GenBank/DDBJ whole genome shotgun (WGS) entry which is preliminary data.</text>
</comment>
<protein>
    <submittedName>
        <fullName evidence="1">Uncharacterized protein</fullName>
    </submittedName>
</protein>
<dbReference type="AlphaFoldDB" id="A0A919CBJ9"/>
<accession>A0A919CBJ9</accession>
<evidence type="ECO:0000313" key="1">
    <source>
        <dbReference type="EMBL" id="GHC99199.1"/>
    </source>
</evidence>
<reference evidence="1" key="2">
    <citation type="submission" date="2020-09" db="EMBL/GenBank/DDBJ databases">
        <authorList>
            <person name="Sun Q."/>
            <person name="Ohkuma M."/>
        </authorList>
    </citation>
    <scope>NUCLEOTIDE SEQUENCE</scope>
    <source>
        <strain evidence="1">JCM 4637</strain>
    </source>
</reference>
<proteinExistence type="predicted"/>
<dbReference type="EMBL" id="BMVC01000008">
    <property type="protein sequence ID" value="GHC99199.1"/>
    <property type="molecule type" value="Genomic_DNA"/>
</dbReference>
<organism evidence="1 2">
    <name type="scientific">Streptomyces finlayi</name>
    <dbReference type="NCBI Taxonomy" id="67296"/>
    <lineage>
        <taxon>Bacteria</taxon>
        <taxon>Bacillati</taxon>
        <taxon>Actinomycetota</taxon>
        <taxon>Actinomycetes</taxon>
        <taxon>Kitasatosporales</taxon>
        <taxon>Streptomycetaceae</taxon>
        <taxon>Streptomyces</taxon>
    </lineage>
</organism>
<dbReference type="Proteomes" id="UP000638353">
    <property type="component" value="Unassembled WGS sequence"/>
</dbReference>